<dbReference type="Gene3D" id="3.90.550.10">
    <property type="entry name" value="Spore Coat Polysaccharide Biosynthesis Protein SpsA, Chain A"/>
    <property type="match status" value="1"/>
</dbReference>
<dbReference type="RefSeq" id="WP_310899424.1">
    <property type="nucleotide sequence ID" value="NZ_JAMQOS010000001.1"/>
</dbReference>
<evidence type="ECO:0000259" key="1">
    <source>
        <dbReference type="Pfam" id="PF00535"/>
    </source>
</evidence>
<sequence length="306" mass="34479">MTPPLVTAVVTTYDRPDHLRSAVESVREQTYENLELVVVDDHSSTPAREVLADVALDSLAAHRVVRHETNRGANAARNTGIDAADGEYVAFLDDDDQWRPKKLARQVHAVEGDDAGVAYCGIKRVLPDAERIQIPRAVDGDMTKALLRENVVGSMSVALVETDIAERVPLDERFPCWADLEWFVELSRETAFTRIPEPLVVYDCESPGRLTEDFEKTQRGYELFVEEFEPLAATYGDRFRREFRAWAAFRAGKSAVHDGRYDRARQLLSAAVRDYPFEPQFATYLLAALGGERTHDLGRAVRTLRN</sequence>
<gene>
    <name evidence="2" type="ORF">NDI86_05595</name>
</gene>
<dbReference type="EMBL" id="JAMQOS010000001">
    <property type="protein sequence ID" value="MDS0281590.1"/>
    <property type="molecule type" value="Genomic_DNA"/>
</dbReference>
<name>A0ABU2FLF8_9EURY</name>
<dbReference type="PANTHER" id="PTHR43685:SF11">
    <property type="entry name" value="GLYCOSYLTRANSFERASE TAGX-RELATED"/>
    <property type="match status" value="1"/>
</dbReference>
<dbReference type="InterPro" id="IPR001173">
    <property type="entry name" value="Glyco_trans_2-like"/>
</dbReference>
<accession>A0ABU2FLF8</accession>
<evidence type="ECO:0000313" key="2">
    <source>
        <dbReference type="EMBL" id="MDS0281590.1"/>
    </source>
</evidence>
<reference evidence="2 3" key="1">
    <citation type="submission" date="2022-06" db="EMBL/GenBank/DDBJ databases">
        <title>Halomicroarcula sp. a new haloarchaeum isolate from saline soil.</title>
        <authorList>
            <person name="Strakova D."/>
            <person name="Galisteo C."/>
            <person name="Sanchez-Porro C."/>
            <person name="Ventosa A."/>
        </authorList>
    </citation>
    <scope>NUCLEOTIDE SEQUENCE [LARGE SCALE GENOMIC DNA]</scope>
    <source>
        <strain evidence="2 3">S3CR25-11</strain>
    </source>
</reference>
<dbReference type="Pfam" id="PF00535">
    <property type="entry name" value="Glycos_transf_2"/>
    <property type="match status" value="1"/>
</dbReference>
<proteinExistence type="predicted"/>
<dbReference type="PANTHER" id="PTHR43685">
    <property type="entry name" value="GLYCOSYLTRANSFERASE"/>
    <property type="match status" value="1"/>
</dbReference>
<dbReference type="Proteomes" id="UP001268864">
    <property type="component" value="Unassembled WGS sequence"/>
</dbReference>
<feature type="domain" description="Glycosyltransferase 2-like" evidence="1">
    <location>
        <begin position="8"/>
        <end position="130"/>
    </location>
</feature>
<protein>
    <submittedName>
        <fullName evidence="2">Glycosyltransferase family 2 protein</fullName>
    </submittedName>
</protein>
<organism evidence="2 3">
    <name type="scientific">Haloarcula onubensis</name>
    <dbReference type="NCBI Taxonomy" id="2950539"/>
    <lineage>
        <taxon>Archaea</taxon>
        <taxon>Methanobacteriati</taxon>
        <taxon>Methanobacteriota</taxon>
        <taxon>Stenosarchaea group</taxon>
        <taxon>Halobacteria</taxon>
        <taxon>Halobacteriales</taxon>
        <taxon>Haloarculaceae</taxon>
        <taxon>Haloarcula</taxon>
    </lineage>
</organism>
<keyword evidence="3" id="KW-1185">Reference proteome</keyword>
<dbReference type="InterPro" id="IPR050834">
    <property type="entry name" value="Glycosyltransf_2"/>
</dbReference>
<evidence type="ECO:0000313" key="3">
    <source>
        <dbReference type="Proteomes" id="UP001268864"/>
    </source>
</evidence>
<dbReference type="CDD" id="cd00761">
    <property type="entry name" value="Glyco_tranf_GTA_type"/>
    <property type="match status" value="1"/>
</dbReference>
<dbReference type="SUPFAM" id="SSF53448">
    <property type="entry name" value="Nucleotide-diphospho-sugar transferases"/>
    <property type="match status" value="1"/>
</dbReference>
<comment type="caution">
    <text evidence="2">The sequence shown here is derived from an EMBL/GenBank/DDBJ whole genome shotgun (WGS) entry which is preliminary data.</text>
</comment>
<dbReference type="InterPro" id="IPR029044">
    <property type="entry name" value="Nucleotide-diphossugar_trans"/>
</dbReference>